<evidence type="ECO:0000256" key="8">
    <source>
        <dbReference type="ARBA" id="ARBA00023136"/>
    </source>
</evidence>
<dbReference type="GO" id="GO:0006888">
    <property type="term" value="P:endoplasmic reticulum to Golgi vesicle-mediated transport"/>
    <property type="evidence" value="ECO:0007669"/>
    <property type="project" value="TreeGrafter"/>
</dbReference>
<evidence type="ECO:0000313" key="14">
    <source>
        <dbReference type="Proteomes" id="UP000078046"/>
    </source>
</evidence>
<dbReference type="OrthoDB" id="10266042at2759"/>
<dbReference type="InterPro" id="IPR011012">
    <property type="entry name" value="Longin-like_dom_sf"/>
</dbReference>
<dbReference type="CDD" id="cd14830">
    <property type="entry name" value="Delta_COP_N"/>
    <property type="match status" value="1"/>
</dbReference>
<keyword evidence="14" id="KW-1185">Reference proteome</keyword>
<evidence type="ECO:0000256" key="10">
    <source>
        <dbReference type="RuleBase" id="RU364018"/>
    </source>
</evidence>
<dbReference type="SUPFAM" id="SSF49447">
    <property type="entry name" value="Second domain of Mu2 adaptin subunit (ap50) of ap2 adaptor"/>
    <property type="match status" value="1"/>
</dbReference>
<keyword evidence="9 10" id="KW-0968">Cytoplasmic vesicle</keyword>
<dbReference type="GO" id="GO:0006890">
    <property type="term" value="P:retrograde vesicle-mediated transport, Golgi to endoplasmic reticulum"/>
    <property type="evidence" value="ECO:0007669"/>
    <property type="project" value="UniProtKB-UniRule"/>
</dbReference>
<comment type="subcellular location">
    <subcellularLocation>
        <location evidence="10 11">Cytoplasm</location>
    </subcellularLocation>
    <subcellularLocation>
        <location evidence="10 11">Cytoplasmic vesicle</location>
        <location evidence="10 11">COPI-coated vesicle membrane</location>
        <topology evidence="10 11">Peripheral membrane protein</topology>
        <orientation evidence="10 11">Cytoplasmic side</orientation>
    </subcellularLocation>
    <subcellularLocation>
        <location evidence="10 11">Golgi apparatus membrane</location>
        <topology evidence="10 11">Peripheral membrane protein</topology>
        <orientation evidence="10 11">Cytoplasmic side</orientation>
    </subcellularLocation>
</comment>
<dbReference type="Gene3D" id="2.60.40.1170">
    <property type="entry name" value="Mu homology domain, subdomain B"/>
    <property type="match status" value="1"/>
</dbReference>
<evidence type="ECO:0000256" key="6">
    <source>
        <dbReference type="ARBA" id="ARBA00022927"/>
    </source>
</evidence>
<reference evidence="13 14" key="1">
    <citation type="submission" date="2016-04" db="EMBL/GenBank/DDBJ databases">
        <title>The genome of Intoshia linei affirms orthonectids as highly simplified spiralians.</title>
        <authorList>
            <person name="Mikhailov K.V."/>
            <person name="Slusarev G.S."/>
            <person name="Nikitin M.A."/>
            <person name="Logacheva M.D."/>
            <person name="Penin A."/>
            <person name="Aleoshin V."/>
            <person name="Panchin Y.V."/>
        </authorList>
    </citation>
    <scope>NUCLEOTIDE SEQUENCE [LARGE SCALE GENOMIC DNA]</scope>
    <source>
        <strain evidence="13">Intl2013</strain>
        <tissue evidence="13">Whole animal</tissue>
    </source>
</reference>
<dbReference type="AlphaFoldDB" id="A0A177B6G0"/>
<dbReference type="GO" id="GO:0000139">
    <property type="term" value="C:Golgi membrane"/>
    <property type="evidence" value="ECO:0007669"/>
    <property type="project" value="UniProtKB-SubCell"/>
</dbReference>
<evidence type="ECO:0000256" key="4">
    <source>
        <dbReference type="ARBA" id="ARBA00022490"/>
    </source>
</evidence>
<comment type="subunit">
    <text evidence="2 10">Oligomeric complex that consists of at least the alpha, beta, beta', gamma, delta, epsilon and zeta subunits.</text>
</comment>
<accession>A0A177B6G0</accession>
<dbReference type="Pfam" id="PF00928">
    <property type="entry name" value="Adap_comp_sub"/>
    <property type="match status" value="1"/>
</dbReference>
<keyword evidence="6 10" id="KW-0653">Protein transport</keyword>
<evidence type="ECO:0000256" key="11">
    <source>
        <dbReference type="RuleBase" id="RU366052"/>
    </source>
</evidence>
<dbReference type="PANTHER" id="PTHR10121">
    <property type="entry name" value="COATOMER SUBUNIT DELTA"/>
    <property type="match status" value="1"/>
</dbReference>
<dbReference type="FunFam" id="3.30.450.60:FF:000003">
    <property type="entry name" value="Coatomer subunit delta"/>
    <property type="match status" value="1"/>
</dbReference>
<dbReference type="InterPro" id="IPR027059">
    <property type="entry name" value="Coatomer_dsu"/>
</dbReference>
<evidence type="ECO:0000259" key="12">
    <source>
        <dbReference type="PROSITE" id="PS51072"/>
    </source>
</evidence>
<comment type="function">
    <text evidence="10">The coatomer is a cytosolic protein complex that binds to dilysine motifs and reversibly associates with Golgi non-clathrin-coated vesicles, which further mediate biosynthetic protein transport from the ER, via the Golgi up to the trans Golgi network. Coatomer complex is required for budding from Golgi membranes, and is essential for the retrograde Golgi-to-ER transport of dilysine-tagged proteins.</text>
</comment>
<dbReference type="GO" id="GO:0030126">
    <property type="term" value="C:COPI vesicle coat"/>
    <property type="evidence" value="ECO:0007669"/>
    <property type="project" value="UniProtKB-UniRule"/>
</dbReference>
<evidence type="ECO:0000256" key="1">
    <source>
        <dbReference type="ARBA" id="ARBA00010516"/>
    </source>
</evidence>
<comment type="similarity">
    <text evidence="1 10">Belongs to the adaptor complexes medium subunit family. Delta-COP subfamily.</text>
</comment>
<evidence type="ECO:0000313" key="13">
    <source>
        <dbReference type="EMBL" id="OAF69004.1"/>
    </source>
</evidence>
<proteinExistence type="inferred from homology"/>
<protein>
    <recommendedName>
        <fullName evidence="10">Coatomer subunit delta</fullName>
    </recommendedName>
</protein>
<dbReference type="GO" id="GO:0015031">
    <property type="term" value="P:protein transport"/>
    <property type="evidence" value="ECO:0007669"/>
    <property type="project" value="UniProtKB-KW"/>
</dbReference>
<feature type="domain" description="MHD" evidence="12">
    <location>
        <begin position="261"/>
        <end position="503"/>
    </location>
</feature>
<keyword evidence="8 10" id="KW-0472">Membrane</keyword>
<dbReference type="Proteomes" id="UP000078046">
    <property type="component" value="Unassembled WGS sequence"/>
</dbReference>
<dbReference type="CDD" id="cd09254">
    <property type="entry name" value="AP_delta-COPI_MHD"/>
    <property type="match status" value="1"/>
</dbReference>
<comment type="caution">
    <text evidence="13">The sequence shown here is derived from an EMBL/GenBank/DDBJ whole genome shotgun (WGS) entry which is preliminary data.</text>
</comment>
<keyword evidence="7 10" id="KW-0333">Golgi apparatus</keyword>
<dbReference type="Gene3D" id="3.30.450.60">
    <property type="match status" value="1"/>
</dbReference>
<dbReference type="InterPro" id="IPR028565">
    <property type="entry name" value="MHD"/>
</dbReference>
<name>A0A177B6G0_9BILA</name>
<keyword evidence="3 10" id="KW-0813">Transport</keyword>
<evidence type="ECO:0000256" key="9">
    <source>
        <dbReference type="ARBA" id="ARBA00023329"/>
    </source>
</evidence>
<dbReference type="SUPFAM" id="SSF64356">
    <property type="entry name" value="SNARE-like"/>
    <property type="match status" value="1"/>
</dbReference>
<dbReference type="PROSITE" id="PS51072">
    <property type="entry name" value="MHD"/>
    <property type="match status" value="1"/>
</dbReference>
<dbReference type="GO" id="GO:0051645">
    <property type="term" value="P:Golgi localization"/>
    <property type="evidence" value="ECO:0007669"/>
    <property type="project" value="TreeGrafter"/>
</dbReference>
<keyword evidence="5 10" id="KW-0931">ER-Golgi transport</keyword>
<dbReference type="InterPro" id="IPR036168">
    <property type="entry name" value="AP2_Mu_C_sf"/>
</dbReference>
<keyword evidence="4 10" id="KW-0963">Cytoplasm</keyword>
<dbReference type="EMBL" id="LWCA01000351">
    <property type="protein sequence ID" value="OAF69004.1"/>
    <property type="molecule type" value="Genomic_DNA"/>
</dbReference>
<organism evidence="13 14">
    <name type="scientific">Intoshia linei</name>
    <dbReference type="NCBI Taxonomy" id="1819745"/>
    <lineage>
        <taxon>Eukaryota</taxon>
        <taxon>Metazoa</taxon>
        <taxon>Spiralia</taxon>
        <taxon>Lophotrochozoa</taxon>
        <taxon>Mesozoa</taxon>
        <taxon>Orthonectida</taxon>
        <taxon>Rhopaluridae</taxon>
        <taxon>Intoshia</taxon>
    </lineage>
</organism>
<dbReference type="PANTHER" id="PTHR10121:SF0">
    <property type="entry name" value="COATOMER SUBUNIT DELTA"/>
    <property type="match status" value="1"/>
</dbReference>
<sequence>MIISASIINRHGKVILSRQFVEIGRLRMEALLSALPQLIPKGQNQMYIETDSIRYIYQHLDRLFLVLITTKNSNLVKDIETLSLYSTLVSKNTENLTEDSISNNVFEILFAFDECISLGYRNSVTVAKLHDITSMFSLEEISHNDMMKRKENEAKQAMRDKVKQFALEKHESSINSKMGKSSMYDYHSEGIGGKGTNVSSNVYSSEYDSFVQTTVKPTYISKNKKIKGMKLSKKSRDIETEFDDQDIGVIENEDEKLVTIVKEVKASTEEKISIVINRDGGVKSFNLQGRLILNFNDMEHCHCKIAVESDSNRYSQIQTHPNIDKNIFKNEAIVGLKQTDKGFPVNQDIPVLRWTFETTSETLIPLFVNCWPTENSNGCEVDIEYELNMKDISLLDVILTIPLPAKSNNIEICNFDGEDCSANKRNNTITWKIGTVDESNLRGNLIFKTDRGASDDFFPLNIDFTSNNSFSNIKVKSIYTSDGEKSIPFNAFHNFYTQKFEIF</sequence>
<evidence type="ECO:0000256" key="5">
    <source>
        <dbReference type="ARBA" id="ARBA00022892"/>
    </source>
</evidence>
<evidence type="ECO:0000256" key="2">
    <source>
        <dbReference type="ARBA" id="ARBA00011775"/>
    </source>
</evidence>
<evidence type="ECO:0000256" key="3">
    <source>
        <dbReference type="ARBA" id="ARBA00022448"/>
    </source>
</evidence>
<gene>
    <name evidence="13" type="ORF">A3Q56_03261</name>
</gene>
<evidence type="ECO:0000256" key="7">
    <source>
        <dbReference type="ARBA" id="ARBA00023034"/>
    </source>
</evidence>